<protein>
    <submittedName>
        <fullName evidence="2">DUF4279 domain-containing protein</fullName>
    </submittedName>
</protein>
<dbReference type="EMBL" id="SBIW01000008">
    <property type="protein sequence ID" value="RWY49237.1"/>
    <property type="molecule type" value="Genomic_DNA"/>
</dbReference>
<organism evidence="2 3">
    <name type="scientific">Mucilaginibacter gilvus</name>
    <dbReference type="NCBI Taxonomy" id="2305909"/>
    <lineage>
        <taxon>Bacteria</taxon>
        <taxon>Pseudomonadati</taxon>
        <taxon>Bacteroidota</taxon>
        <taxon>Sphingobacteriia</taxon>
        <taxon>Sphingobacteriales</taxon>
        <taxon>Sphingobacteriaceae</taxon>
        <taxon>Mucilaginibacter</taxon>
    </lineage>
</organism>
<dbReference type="AlphaFoldDB" id="A0A3S4Y7S4"/>
<dbReference type="InterPro" id="IPR025459">
    <property type="entry name" value="DUF4279"/>
</dbReference>
<evidence type="ECO:0000256" key="1">
    <source>
        <dbReference type="SAM" id="MobiDB-lite"/>
    </source>
</evidence>
<reference evidence="2 3" key="1">
    <citation type="submission" date="2019-01" db="EMBL/GenBank/DDBJ databases">
        <title>Mucilaginibacter antarcticum sp. nov., isolated from antarctic soil.</title>
        <authorList>
            <person name="Yan Y.-Q."/>
            <person name="Du Z.-J."/>
        </authorList>
    </citation>
    <scope>NUCLEOTIDE SEQUENCE [LARGE SCALE GENOMIC DNA]</scope>
    <source>
        <strain evidence="2 3">F01003</strain>
    </source>
</reference>
<gene>
    <name evidence="2" type="ORF">EPL05_17650</name>
</gene>
<name>A0A3S4Y7S4_9SPHI</name>
<feature type="region of interest" description="Disordered" evidence="1">
    <location>
        <begin position="35"/>
        <end position="54"/>
    </location>
</feature>
<dbReference type="Proteomes" id="UP000286701">
    <property type="component" value="Unassembled WGS sequence"/>
</dbReference>
<proteinExistence type="predicted"/>
<comment type="caution">
    <text evidence="2">The sequence shown here is derived from an EMBL/GenBank/DDBJ whole genome shotgun (WGS) entry which is preliminary data.</text>
</comment>
<dbReference type="RefSeq" id="WP_128535309.1">
    <property type="nucleotide sequence ID" value="NZ_SBIW01000008.1"/>
</dbReference>
<dbReference type="OrthoDB" id="1439134at2"/>
<accession>A0A3S4Y7S4</accession>
<evidence type="ECO:0000313" key="2">
    <source>
        <dbReference type="EMBL" id="RWY49237.1"/>
    </source>
</evidence>
<feature type="compositionally biased region" description="Polar residues" evidence="1">
    <location>
        <begin position="43"/>
        <end position="54"/>
    </location>
</feature>
<dbReference type="Pfam" id="PF14106">
    <property type="entry name" value="DUF4279"/>
    <property type="match status" value="1"/>
</dbReference>
<evidence type="ECO:0000313" key="3">
    <source>
        <dbReference type="Proteomes" id="UP000286701"/>
    </source>
</evidence>
<keyword evidence="3" id="KW-1185">Reference proteome</keyword>
<sequence>MKKKKVDLLFKIVDFEDITHDDITTMLGIAPAHTAVKGDKRNPNNPDSPLKTNNSWSMSSGLDEYADFEAQMNALLDIIEQKEDAFKLLCDKYYCEFACAIFTYRDNDESTPWVHLDKRYNKLIKELDIEFDIDLYVF</sequence>